<dbReference type="Proteomes" id="UP000215335">
    <property type="component" value="Unassembled WGS sequence"/>
</dbReference>
<protein>
    <submittedName>
        <fullName evidence="2">Uncharacterized protein</fullName>
    </submittedName>
</protein>
<feature type="transmembrane region" description="Helical" evidence="1">
    <location>
        <begin position="180"/>
        <end position="205"/>
    </location>
</feature>
<name>A0A232EVJ1_9HYME</name>
<keyword evidence="1" id="KW-0472">Membrane</keyword>
<keyword evidence="1" id="KW-0812">Transmembrane</keyword>
<keyword evidence="1" id="KW-1133">Transmembrane helix</keyword>
<proteinExistence type="predicted"/>
<sequence length="233" mass="26820">MKRVVRYCEAEAMNEEEVDECLKSLRRESKKELDIFHSLQSRGSSEAETFFPRLVLMCNLIAAVLSQLFNVFIKCEKNVTKRRKSVTKFEERLHCRNEIMMNYLISILFSAEMTVIPAVLNYSLSLNKLRPNFYSSYCSTATVNVQVFLFVSPTYSGMQCQNSAEIVDGVLGFFKSICQIAFLTSILGTALFYTSSLLTMIDILLDVTRIFLRRVDHFESLYSMTVVIYIFVT</sequence>
<comment type="caution">
    <text evidence="2">The sequence shown here is derived from an EMBL/GenBank/DDBJ whole genome shotgun (WGS) entry which is preliminary data.</text>
</comment>
<feature type="transmembrane region" description="Helical" evidence="1">
    <location>
        <begin position="50"/>
        <end position="73"/>
    </location>
</feature>
<evidence type="ECO:0000256" key="1">
    <source>
        <dbReference type="SAM" id="Phobius"/>
    </source>
</evidence>
<organism evidence="2 3">
    <name type="scientific">Trichomalopsis sarcophagae</name>
    <dbReference type="NCBI Taxonomy" id="543379"/>
    <lineage>
        <taxon>Eukaryota</taxon>
        <taxon>Metazoa</taxon>
        <taxon>Ecdysozoa</taxon>
        <taxon>Arthropoda</taxon>
        <taxon>Hexapoda</taxon>
        <taxon>Insecta</taxon>
        <taxon>Pterygota</taxon>
        <taxon>Neoptera</taxon>
        <taxon>Endopterygota</taxon>
        <taxon>Hymenoptera</taxon>
        <taxon>Apocrita</taxon>
        <taxon>Proctotrupomorpha</taxon>
        <taxon>Chalcidoidea</taxon>
        <taxon>Pteromalidae</taxon>
        <taxon>Pteromalinae</taxon>
        <taxon>Trichomalopsis</taxon>
    </lineage>
</organism>
<reference evidence="2 3" key="1">
    <citation type="journal article" date="2017" name="Curr. Biol.">
        <title>The Evolution of Venom by Co-option of Single-Copy Genes.</title>
        <authorList>
            <person name="Martinson E.O."/>
            <person name="Mrinalini"/>
            <person name="Kelkar Y.D."/>
            <person name="Chang C.H."/>
            <person name="Werren J.H."/>
        </authorList>
    </citation>
    <scope>NUCLEOTIDE SEQUENCE [LARGE SCALE GENOMIC DNA]</scope>
    <source>
        <strain evidence="2 3">Alberta</strain>
        <tissue evidence="2">Whole body</tissue>
    </source>
</reference>
<dbReference type="AlphaFoldDB" id="A0A232EVJ1"/>
<feature type="transmembrane region" description="Helical" evidence="1">
    <location>
        <begin position="102"/>
        <end position="124"/>
    </location>
</feature>
<accession>A0A232EVJ1</accession>
<evidence type="ECO:0000313" key="3">
    <source>
        <dbReference type="Proteomes" id="UP000215335"/>
    </source>
</evidence>
<gene>
    <name evidence="2" type="ORF">TSAR_007730</name>
</gene>
<keyword evidence="3" id="KW-1185">Reference proteome</keyword>
<evidence type="ECO:0000313" key="2">
    <source>
        <dbReference type="EMBL" id="OXU22372.1"/>
    </source>
</evidence>
<dbReference type="EMBL" id="NNAY01001988">
    <property type="protein sequence ID" value="OXU22372.1"/>
    <property type="molecule type" value="Genomic_DNA"/>
</dbReference>